<evidence type="ECO:0000259" key="2">
    <source>
        <dbReference type="Pfam" id="PF07993"/>
    </source>
</evidence>
<feature type="domain" description="Thioester reductase (TE)" evidence="2">
    <location>
        <begin position="29"/>
        <end position="294"/>
    </location>
</feature>
<keyword evidence="1" id="KW-0444">Lipid biosynthesis</keyword>
<evidence type="ECO:0000256" key="1">
    <source>
        <dbReference type="RuleBase" id="RU363097"/>
    </source>
</evidence>
<evidence type="ECO:0000313" key="4">
    <source>
        <dbReference type="Proteomes" id="UP001610335"/>
    </source>
</evidence>
<dbReference type="PANTHER" id="PTHR11011:SF45">
    <property type="entry name" value="FATTY ACYL-COA REDUCTASE CG8306-RELATED"/>
    <property type="match status" value="1"/>
</dbReference>
<comment type="caution">
    <text evidence="3">The sequence shown here is derived from an EMBL/GenBank/DDBJ whole genome shotgun (WGS) entry which is preliminary data.</text>
</comment>
<dbReference type="InterPro" id="IPR036291">
    <property type="entry name" value="NAD(P)-bd_dom_sf"/>
</dbReference>
<name>A0ABR4HPR8_9EURO</name>
<dbReference type="Pfam" id="PF07993">
    <property type="entry name" value="NAD_binding_4"/>
    <property type="match status" value="1"/>
</dbReference>
<keyword evidence="1" id="KW-0443">Lipid metabolism</keyword>
<organism evidence="3 4">
    <name type="scientific">Aspergillus cavernicola</name>
    <dbReference type="NCBI Taxonomy" id="176166"/>
    <lineage>
        <taxon>Eukaryota</taxon>
        <taxon>Fungi</taxon>
        <taxon>Dikarya</taxon>
        <taxon>Ascomycota</taxon>
        <taxon>Pezizomycotina</taxon>
        <taxon>Eurotiomycetes</taxon>
        <taxon>Eurotiomycetidae</taxon>
        <taxon>Eurotiales</taxon>
        <taxon>Aspergillaceae</taxon>
        <taxon>Aspergillus</taxon>
        <taxon>Aspergillus subgen. Nidulantes</taxon>
    </lineage>
</organism>
<comment type="function">
    <text evidence="1">Catalyzes the reduction of fatty acyl-CoA to fatty alcohols.</text>
</comment>
<keyword evidence="1" id="KW-0560">Oxidoreductase</keyword>
<evidence type="ECO:0000313" key="3">
    <source>
        <dbReference type="EMBL" id="KAL2817486.1"/>
    </source>
</evidence>
<dbReference type="CDD" id="cd05236">
    <property type="entry name" value="FAR-N_SDR_e"/>
    <property type="match status" value="1"/>
</dbReference>
<proteinExistence type="inferred from homology"/>
<comment type="catalytic activity">
    <reaction evidence="1">
        <text>a long-chain fatty acyl-CoA + 2 NADPH + 2 H(+) = a long-chain primary fatty alcohol + 2 NADP(+) + CoA</text>
        <dbReference type="Rhea" id="RHEA:52716"/>
        <dbReference type="ChEBI" id="CHEBI:15378"/>
        <dbReference type="ChEBI" id="CHEBI:57287"/>
        <dbReference type="ChEBI" id="CHEBI:57783"/>
        <dbReference type="ChEBI" id="CHEBI:58349"/>
        <dbReference type="ChEBI" id="CHEBI:77396"/>
        <dbReference type="ChEBI" id="CHEBI:83139"/>
        <dbReference type="EC" id="1.2.1.84"/>
    </reaction>
</comment>
<dbReference type="InterPro" id="IPR026055">
    <property type="entry name" value="FAR"/>
</dbReference>
<dbReference type="EC" id="1.2.1.84" evidence="1"/>
<protein>
    <recommendedName>
        <fullName evidence="1">Fatty acyl-CoA reductase</fullName>
        <ecNumber evidence="1">1.2.1.84</ecNumber>
    </recommendedName>
</protein>
<sequence length="413" mass="45977">MALQPVSSHEDEVKRKGYTCAFESHTVLLTGSTGSLGGCLLYKLALQLPTRKIFVLVRGSSELAVKKWKKTMSGQTQVMLASGKINFVIGDIKKTDLGIDAPSLKRLREEVTLVIHTAATISLDANIVDAVENNCIPSLELAQIASSFRRLKLLIQLSTAYANSFLPDGYVGERVHSFSEVDCEDELASIQLSGGSPHTQQFSASYTHSKHLMERLMLKRYPTLPILFVRPTIFGPAFRHPYPLYGPDASLPLNRFADLLISDRGGKQIWYAAEGYESGTNILDEIPVDFVANACLLHAAARTRGIVQIGSELYVQRTFDDFLNLVRSHVPAEIREQLPIITFVQDRNIPQSLLAELVKVASRNWMFDCGRSYWLKQMGGPLSLAACDGDVDRFNTARIKDIYNKNLRKMAKL</sequence>
<dbReference type="PANTHER" id="PTHR11011">
    <property type="entry name" value="MALE STERILITY PROTEIN 2-RELATED"/>
    <property type="match status" value="1"/>
</dbReference>
<keyword evidence="1" id="KW-0521">NADP</keyword>
<comment type="similarity">
    <text evidence="1">Belongs to the fatty acyl-CoA reductase family.</text>
</comment>
<dbReference type="Gene3D" id="3.40.50.720">
    <property type="entry name" value="NAD(P)-binding Rossmann-like Domain"/>
    <property type="match status" value="1"/>
</dbReference>
<dbReference type="SUPFAM" id="SSF51735">
    <property type="entry name" value="NAD(P)-binding Rossmann-fold domains"/>
    <property type="match status" value="1"/>
</dbReference>
<reference evidence="3 4" key="1">
    <citation type="submission" date="2024-07" db="EMBL/GenBank/DDBJ databases">
        <title>Section-level genome sequencing and comparative genomics of Aspergillus sections Usti and Cavernicolus.</title>
        <authorList>
            <consortium name="Lawrence Berkeley National Laboratory"/>
            <person name="Nybo J.L."/>
            <person name="Vesth T.C."/>
            <person name="Theobald S."/>
            <person name="Frisvad J.C."/>
            <person name="Larsen T.O."/>
            <person name="Kjaerboelling I."/>
            <person name="Rothschild-Mancinelli K."/>
            <person name="Lyhne E.K."/>
            <person name="Kogle M.E."/>
            <person name="Barry K."/>
            <person name="Clum A."/>
            <person name="Na H."/>
            <person name="Ledsgaard L."/>
            <person name="Lin J."/>
            <person name="Lipzen A."/>
            <person name="Kuo A."/>
            <person name="Riley R."/>
            <person name="Mondo S."/>
            <person name="LaButti K."/>
            <person name="Haridas S."/>
            <person name="Pangalinan J."/>
            <person name="Salamov A.A."/>
            <person name="Simmons B.A."/>
            <person name="Magnuson J.K."/>
            <person name="Chen J."/>
            <person name="Drula E."/>
            <person name="Henrissat B."/>
            <person name="Wiebenga A."/>
            <person name="Lubbers R.J."/>
            <person name="Gomes A.C."/>
            <person name="Makela M.R."/>
            <person name="Stajich J."/>
            <person name="Grigoriev I.V."/>
            <person name="Mortensen U.H."/>
            <person name="De vries R.P."/>
            <person name="Baker S.E."/>
            <person name="Andersen M.R."/>
        </authorList>
    </citation>
    <scope>NUCLEOTIDE SEQUENCE [LARGE SCALE GENOMIC DNA]</scope>
    <source>
        <strain evidence="3 4">CBS 600.67</strain>
    </source>
</reference>
<gene>
    <name evidence="3" type="ORF">BDW59DRAFT_175442</name>
</gene>
<dbReference type="InterPro" id="IPR013120">
    <property type="entry name" value="FAR_NAD-bd"/>
</dbReference>
<dbReference type="Proteomes" id="UP001610335">
    <property type="component" value="Unassembled WGS sequence"/>
</dbReference>
<dbReference type="EMBL" id="JBFXLS010000091">
    <property type="protein sequence ID" value="KAL2817486.1"/>
    <property type="molecule type" value="Genomic_DNA"/>
</dbReference>
<accession>A0ABR4HPR8</accession>
<keyword evidence="4" id="KW-1185">Reference proteome</keyword>